<feature type="transmembrane region" description="Helical" evidence="1">
    <location>
        <begin position="123"/>
        <end position="146"/>
    </location>
</feature>
<protein>
    <submittedName>
        <fullName evidence="3">DedA family protein</fullName>
    </submittedName>
</protein>
<feature type="domain" description="VTT" evidence="2">
    <location>
        <begin position="23"/>
        <end position="143"/>
    </location>
</feature>
<proteinExistence type="predicted"/>
<keyword evidence="1" id="KW-0472">Membrane</keyword>
<feature type="transmembrane region" description="Helical" evidence="1">
    <location>
        <begin position="39"/>
        <end position="63"/>
    </location>
</feature>
<keyword evidence="1" id="KW-0812">Transmembrane</keyword>
<feature type="transmembrane region" description="Helical" evidence="1">
    <location>
        <begin position="161"/>
        <end position="178"/>
    </location>
</feature>
<dbReference type="PANTHER" id="PTHR42709">
    <property type="entry name" value="ALKALINE PHOSPHATASE LIKE PROTEIN"/>
    <property type="match status" value="1"/>
</dbReference>
<feature type="transmembrane region" description="Helical" evidence="1">
    <location>
        <begin position="12"/>
        <end position="33"/>
    </location>
</feature>
<evidence type="ECO:0000256" key="1">
    <source>
        <dbReference type="SAM" id="Phobius"/>
    </source>
</evidence>
<evidence type="ECO:0000313" key="3">
    <source>
        <dbReference type="EMBL" id="MFC0591917.1"/>
    </source>
</evidence>
<gene>
    <name evidence="3" type="ORF">ACFFGG_05040</name>
</gene>
<organism evidence="3 4">
    <name type="scientific">Ottowia pentelensis</name>
    <dbReference type="NCBI Taxonomy" id="511108"/>
    <lineage>
        <taxon>Bacteria</taxon>
        <taxon>Pseudomonadati</taxon>
        <taxon>Pseudomonadota</taxon>
        <taxon>Betaproteobacteria</taxon>
        <taxon>Burkholderiales</taxon>
        <taxon>Comamonadaceae</taxon>
        <taxon>Ottowia</taxon>
    </lineage>
</organism>
<dbReference type="Pfam" id="PF09335">
    <property type="entry name" value="VTT_dom"/>
    <property type="match status" value="1"/>
</dbReference>
<name>A0ABV6PPZ0_9BURK</name>
<dbReference type="EMBL" id="JBHLTN010000007">
    <property type="protein sequence ID" value="MFC0591917.1"/>
    <property type="molecule type" value="Genomic_DNA"/>
</dbReference>
<dbReference type="Proteomes" id="UP001589834">
    <property type="component" value="Unassembled WGS sequence"/>
</dbReference>
<dbReference type="InterPro" id="IPR051311">
    <property type="entry name" value="DedA_domain"/>
</dbReference>
<dbReference type="PANTHER" id="PTHR42709:SF2">
    <property type="entry name" value="INNER MEMBRANE PROTEIN YOHD"/>
    <property type="match status" value="1"/>
</dbReference>
<keyword evidence="1" id="KW-1133">Transmembrane helix</keyword>
<keyword evidence="4" id="KW-1185">Reference proteome</keyword>
<comment type="caution">
    <text evidence="3">The sequence shown here is derived from an EMBL/GenBank/DDBJ whole genome shotgun (WGS) entry which is preliminary data.</text>
</comment>
<dbReference type="InterPro" id="IPR032816">
    <property type="entry name" value="VTT_dom"/>
</dbReference>
<dbReference type="RefSeq" id="WP_377480548.1">
    <property type="nucleotide sequence ID" value="NZ_JBHLTN010000007.1"/>
</dbReference>
<sequence length="190" mass="20707">MNVPELIQHYGYLAVAVGTFLEGETVLLLAGATASRGHLVLPTVIAVATLASFAGDQLFFWLGRRHGSRLLARWPSLHARTARARELLERHHTPVILAVRFLYGLRVAGPIAIGMSGVPWLRFLLLNLAGAIVWAIIVAGVGYGFGQAAARMLGGVDADELLWVGALLLGVGLWWLWSRRKLALRATREE</sequence>
<reference evidence="3 4" key="1">
    <citation type="submission" date="2024-09" db="EMBL/GenBank/DDBJ databases">
        <authorList>
            <person name="Sun Q."/>
            <person name="Mori K."/>
        </authorList>
    </citation>
    <scope>NUCLEOTIDE SEQUENCE [LARGE SCALE GENOMIC DNA]</scope>
    <source>
        <strain evidence="3 4">NCAIM B.02336</strain>
    </source>
</reference>
<accession>A0ABV6PPZ0</accession>
<evidence type="ECO:0000259" key="2">
    <source>
        <dbReference type="Pfam" id="PF09335"/>
    </source>
</evidence>
<evidence type="ECO:0000313" key="4">
    <source>
        <dbReference type="Proteomes" id="UP001589834"/>
    </source>
</evidence>